<sequence length="310" mass="35308">MPGSININKPGRYTLEVQALTLVGLYAGNLVYVLLSGAAIEGATEFVISPRASYIGFIWHKTENCTWFYNCIKISQSFPGTQFSVCGIDQIDIMLLHNDVGQGNYVMFSCLGQYRKDPEDGERSINVPNYGRPLVITKEKAITKRHFKTDEGGAHCSLTYPWKLNEQYHALLKIDTTSWEDDVVFTAFFYLNEEKRWKKIAAYKLPCERPDLISGMHSTIRDFYRRHGRYPREAVFGPAWRRKADGNWKELNGVSFFQDGNESNIDVGVAKDGKSFHLVTGGFTQQSSNKQDFECKKSDQLPEMLKILPD</sequence>
<dbReference type="HOGENOM" id="CLU_898102_0_0_1"/>
<dbReference type="EnsemblMetazoa" id="SMAR002992-RA">
    <property type="protein sequence ID" value="SMAR002992-PA"/>
    <property type="gene ID" value="SMAR002992"/>
</dbReference>
<reference evidence="1" key="2">
    <citation type="submission" date="2015-02" db="UniProtKB">
        <authorList>
            <consortium name="EnsemblMetazoa"/>
        </authorList>
    </citation>
    <scope>IDENTIFICATION</scope>
</reference>
<dbReference type="AlphaFoldDB" id="T1IPN9"/>
<dbReference type="OMA" id="EGYFGMQ"/>
<evidence type="ECO:0000313" key="2">
    <source>
        <dbReference type="Proteomes" id="UP000014500"/>
    </source>
</evidence>
<organism evidence="1 2">
    <name type="scientific">Strigamia maritima</name>
    <name type="common">European centipede</name>
    <name type="synonym">Geophilus maritimus</name>
    <dbReference type="NCBI Taxonomy" id="126957"/>
    <lineage>
        <taxon>Eukaryota</taxon>
        <taxon>Metazoa</taxon>
        <taxon>Ecdysozoa</taxon>
        <taxon>Arthropoda</taxon>
        <taxon>Myriapoda</taxon>
        <taxon>Chilopoda</taxon>
        <taxon>Pleurostigmophora</taxon>
        <taxon>Geophilomorpha</taxon>
        <taxon>Linotaeniidae</taxon>
        <taxon>Strigamia</taxon>
    </lineage>
</organism>
<protein>
    <submittedName>
        <fullName evidence="1">Uncharacterized protein</fullName>
    </submittedName>
</protein>
<evidence type="ECO:0000313" key="1">
    <source>
        <dbReference type="EnsemblMetazoa" id="SMAR002992-PA"/>
    </source>
</evidence>
<dbReference type="EMBL" id="AFFK01018103">
    <property type="status" value="NOT_ANNOTATED_CDS"/>
    <property type="molecule type" value="Genomic_DNA"/>
</dbReference>
<keyword evidence="2" id="KW-1185">Reference proteome</keyword>
<name>T1IPN9_STRMM</name>
<dbReference type="InterPro" id="IPR021862">
    <property type="entry name" value="DUF3472"/>
</dbReference>
<dbReference type="Proteomes" id="UP000014500">
    <property type="component" value="Unassembled WGS sequence"/>
</dbReference>
<accession>T1IPN9</accession>
<reference evidence="2" key="1">
    <citation type="submission" date="2011-05" db="EMBL/GenBank/DDBJ databases">
        <authorList>
            <person name="Richards S.R."/>
            <person name="Qu J."/>
            <person name="Jiang H."/>
            <person name="Jhangiani S.N."/>
            <person name="Agravi P."/>
            <person name="Goodspeed R."/>
            <person name="Gross S."/>
            <person name="Mandapat C."/>
            <person name="Jackson L."/>
            <person name="Mathew T."/>
            <person name="Pu L."/>
            <person name="Thornton R."/>
            <person name="Saada N."/>
            <person name="Wilczek-Boney K.B."/>
            <person name="Lee S."/>
            <person name="Kovar C."/>
            <person name="Wu Y."/>
            <person name="Scherer S.E."/>
            <person name="Worley K.C."/>
            <person name="Muzny D.M."/>
            <person name="Gibbs R."/>
        </authorList>
    </citation>
    <scope>NUCLEOTIDE SEQUENCE</scope>
    <source>
        <strain evidence="2">Brora</strain>
    </source>
</reference>
<dbReference type="Pfam" id="PF11958">
    <property type="entry name" value="DUF3472"/>
    <property type="match status" value="1"/>
</dbReference>
<proteinExistence type="predicted"/>
<dbReference type="PhylomeDB" id="T1IPN9"/>